<dbReference type="InterPro" id="IPR053206">
    <property type="entry name" value="Dimeric_xanthone_biosynth"/>
</dbReference>
<evidence type="ECO:0000259" key="1">
    <source>
        <dbReference type="Pfam" id="PF01814"/>
    </source>
</evidence>
<dbReference type="KEGG" id="bfu:BCIN_07g00300"/>
<evidence type="ECO:0000313" key="3">
    <source>
        <dbReference type="Proteomes" id="UP000001798"/>
    </source>
</evidence>
<reference evidence="2 3" key="1">
    <citation type="journal article" date="2011" name="PLoS Genet.">
        <title>Genomic analysis of the necrotrophic fungal pathogens Sclerotinia sclerotiorum and Botrytis cinerea.</title>
        <authorList>
            <person name="Amselem J."/>
            <person name="Cuomo C.A."/>
            <person name="van Kan J.A."/>
            <person name="Viaud M."/>
            <person name="Benito E.P."/>
            <person name="Couloux A."/>
            <person name="Coutinho P.M."/>
            <person name="de Vries R.P."/>
            <person name="Dyer P.S."/>
            <person name="Fillinger S."/>
            <person name="Fournier E."/>
            <person name="Gout L."/>
            <person name="Hahn M."/>
            <person name="Kohn L."/>
            <person name="Lapalu N."/>
            <person name="Plummer K.M."/>
            <person name="Pradier J.M."/>
            <person name="Quevillon E."/>
            <person name="Sharon A."/>
            <person name="Simon A."/>
            <person name="ten Have A."/>
            <person name="Tudzynski B."/>
            <person name="Tudzynski P."/>
            <person name="Wincker P."/>
            <person name="Andrew M."/>
            <person name="Anthouard V."/>
            <person name="Beever R.E."/>
            <person name="Beffa R."/>
            <person name="Benoit I."/>
            <person name="Bouzid O."/>
            <person name="Brault B."/>
            <person name="Chen Z."/>
            <person name="Choquer M."/>
            <person name="Collemare J."/>
            <person name="Cotton P."/>
            <person name="Danchin E.G."/>
            <person name="Da Silva C."/>
            <person name="Gautier A."/>
            <person name="Giraud C."/>
            <person name="Giraud T."/>
            <person name="Gonzalez C."/>
            <person name="Grossetete S."/>
            <person name="Guldener U."/>
            <person name="Henrissat B."/>
            <person name="Howlett B.J."/>
            <person name="Kodira C."/>
            <person name="Kretschmer M."/>
            <person name="Lappartient A."/>
            <person name="Leroch M."/>
            <person name="Levis C."/>
            <person name="Mauceli E."/>
            <person name="Neuveglise C."/>
            <person name="Oeser B."/>
            <person name="Pearson M."/>
            <person name="Poulain J."/>
            <person name="Poussereau N."/>
            <person name="Quesneville H."/>
            <person name="Rascle C."/>
            <person name="Schumacher J."/>
            <person name="Segurens B."/>
            <person name="Sexton A."/>
            <person name="Silva E."/>
            <person name="Sirven C."/>
            <person name="Soanes D.M."/>
            <person name="Talbot N.J."/>
            <person name="Templeton M."/>
            <person name="Yandava C."/>
            <person name="Yarden O."/>
            <person name="Zeng Q."/>
            <person name="Rollins J.A."/>
            <person name="Lebrun M.H."/>
            <person name="Dickman M."/>
        </authorList>
    </citation>
    <scope>NUCLEOTIDE SEQUENCE [LARGE SCALE GENOMIC DNA]</scope>
    <source>
        <strain evidence="2 3">B05.10</strain>
    </source>
</reference>
<dbReference type="Proteomes" id="UP000001798">
    <property type="component" value="Chromosome 7"/>
</dbReference>
<sequence length="253" mass="28964">MESTKKWADGPFKLLSTPRGSLDGKPESLASRNASEMALLHNILLRGLNCIYIQAPNVKETFDIADFMKFCDAWSSILHSHHAAEETIYFRLLDEQSSRNDVFINNHNEHEKFLPGLFAFDLYVSGVKDDAKPYDGFKLRELIDVFGPDLESHLHHEIGVLVDLEKDESVNWEECGKAMAQYSKKNADKTRDVPFLITNSDVTYESGIHGPRFPPFPWFVGLIFRWIYIPKLKGAWRFSCCDDYGVPKELPFA</sequence>
<name>A0A384JLY6_BOTFB</name>
<dbReference type="EMBL" id="CP009811">
    <property type="protein sequence ID" value="ATZ51387.1"/>
    <property type="molecule type" value="Genomic_DNA"/>
</dbReference>
<dbReference type="RefSeq" id="XP_001556003.1">
    <property type="nucleotide sequence ID" value="XM_001555953.2"/>
</dbReference>
<dbReference type="VEuPathDB" id="FungiDB:Bcin07g00300"/>
<proteinExistence type="predicted"/>
<evidence type="ECO:0000313" key="2">
    <source>
        <dbReference type="EMBL" id="ATZ51387.1"/>
    </source>
</evidence>
<dbReference type="OMA" id="HAGTWHF"/>
<dbReference type="AlphaFoldDB" id="A0A384JLY6"/>
<gene>
    <name evidence="2" type="ORF">BCIN_07g00300</name>
</gene>
<dbReference type="OrthoDB" id="58416at2759"/>
<accession>A0A384JLY6</accession>
<dbReference type="Pfam" id="PF01814">
    <property type="entry name" value="Hemerythrin"/>
    <property type="match status" value="1"/>
</dbReference>
<dbReference type="PANTHER" id="PTHR38048:SF2">
    <property type="entry name" value="HEMERYTHRIN-LIKE DOMAIN-CONTAINING PROTEIN"/>
    <property type="match status" value="1"/>
</dbReference>
<reference evidence="2 3" key="2">
    <citation type="journal article" date="2012" name="Eukaryot. Cell">
        <title>Genome update of Botrytis cinerea strains B05.10 and T4.</title>
        <authorList>
            <person name="Staats M."/>
            <person name="van Kan J.A."/>
        </authorList>
    </citation>
    <scope>NUCLEOTIDE SEQUENCE [LARGE SCALE GENOMIC DNA]</scope>
    <source>
        <strain evidence="2 3">B05.10</strain>
    </source>
</reference>
<dbReference type="PANTHER" id="PTHR38048">
    <property type="entry name" value="EXPRESSED PROTEIN"/>
    <property type="match status" value="1"/>
</dbReference>
<feature type="domain" description="Hemerythrin-like" evidence="1">
    <location>
        <begin position="41"/>
        <end position="161"/>
    </location>
</feature>
<reference evidence="2 3" key="3">
    <citation type="journal article" date="2017" name="Mol. Plant Pathol.">
        <title>A gapless genome sequence of the fungus Botrytis cinerea.</title>
        <authorList>
            <person name="Van Kan J.A."/>
            <person name="Stassen J.H."/>
            <person name="Mosbach A."/>
            <person name="Van Der Lee T.A."/>
            <person name="Faino L."/>
            <person name="Farmer A.D."/>
            <person name="Papasotiriou D.G."/>
            <person name="Zhou S."/>
            <person name="Seidl M.F."/>
            <person name="Cottam E."/>
            <person name="Edel D."/>
            <person name="Hahn M."/>
            <person name="Schwartz D.C."/>
            <person name="Dietrich R.A."/>
            <person name="Widdison S."/>
            <person name="Scalliet G."/>
        </authorList>
    </citation>
    <scope>NUCLEOTIDE SEQUENCE [LARGE SCALE GENOMIC DNA]</scope>
    <source>
        <strain evidence="2 3">B05.10</strain>
    </source>
</reference>
<dbReference type="GeneID" id="5436597"/>
<protein>
    <recommendedName>
        <fullName evidence="1">Hemerythrin-like domain-containing protein</fullName>
    </recommendedName>
</protein>
<keyword evidence="3" id="KW-1185">Reference proteome</keyword>
<dbReference type="Gene3D" id="1.20.120.520">
    <property type="entry name" value="nmb1532 protein domain like"/>
    <property type="match status" value="1"/>
</dbReference>
<dbReference type="InterPro" id="IPR012312">
    <property type="entry name" value="Hemerythrin-like"/>
</dbReference>
<organism evidence="2 3">
    <name type="scientific">Botryotinia fuckeliana (strain B05.10)</name>
    <name type="common">Noble rot fungus</name>
    <name type="synonym">Botrytis cinerea</name>
    <dbReference type="NCBI Taxonomy" id="332648"/>
    <lineage>
        <taxon>Eukaryota</taxon>
        <taxon>Fungi</taxon>
        <taxon>Dikarya</taxon>
        <taxon>Ascomycota</taxon>
        <taxon>Pezizomycotina</taxon>
        <taxon>Leotiomycetes</taxon>
        <taxon>Helotiales</taxon>
        <taxon>Sclerotiniaceae</taxon>
        <taxon>Botrytis</taxon>
    </lineage>
</organism>